<keyword evidence="1" id="KW-0880">Kelch repeat</keyword>
<keyword evidence="2" id="KW-0677">Repeat</keyword>
<protein>
    <recommendedName>
        <fullName evidence="5">Galactose oxidase</fullName>
    </recommendedName>
</protein>
<dbReference type="InterPro" id="IPR051568">
    <property type="entry name" value="LZTR1/Attractin"/>
</dbReference>
<evidence type="ECO:0008006" key="5">
    <source>
        <dbReference type="Google" id="ProtNLM"/>
    </source>
</evidence>
<proteinExistence type="predicted"/>
<reference evidence="3 4" key="1">
    <citation type="submission" date="2017-04" db="EMBL/GenBank/DDBJ databases">
        <title>A new member of the family Flavobacteriaceae isolated from ascidians.</title>
        <authorList>
            <person name="Chen L."/>
        </authorList>
    </citation>
    <scope>NUCLEOTIDE SEQUENCE [LARGE SCALE GENOMIC DNA]</scope>
    <source>
        <strain evidence="3 4">HQA918</strain>
    </source>
</reference>
<evidence type="ECO:0000256" key="1">
    <source>
        <dbReference type="ARBA" id="ARBA00022441"/>
    </source>
</evidence>
<dbReference type="Proteomes" id="UP000219559">
    <property type="component" value="Unassembled WGS sequence"/>
</dbReference>
<dbReference type="PANTHER" id="PTHR46376:SF1">
    <property type="entry name" value="LEUCINE-ZIPPER-LIKE TRANSCRIPTIONAL REGULATOR 1"/>
    <property type="match status" value="1"/>
</dbReference>
<evidence type="ECO:0000313" key="3">
    <source>
        <dbReference type="EMBL" id="PCE66428.1"/>
    </source>
</evidence>
<dbReference type="PANTHER" id="PTHR46376">
    <property type="entry name" value="LEUCINE-ZIPPER-LIKE TRANSCRIPTIONAL REGULATOR 1"/>
    <property type="match status" value="1"/>
</dbReference>
<dbReference type="SUPFAM" id="SSF117281">
    <property type="entry name" value="Kelch motif"/>
    <property type="match status" value="1"/>
</dbReference>
<dbReference type="AlphaFoldDB" id="A0A2A4GEJ4"/>
<dbReference type="Gene3D" id="2.120.10.80">
    <property type="entry name" value="Kelch-type beta propeller"/>
    <property type="match status" value="2"/>
</dbReference>
<name>A0A2A4GEJ4_9FLAO</name>
<organism evidence="3 4">
    <name type="scientific">Sediminicola luteus</name>
    <dbReference type="NCBI Taxonomy" id="319238"/>
    <lineage>
        <taxon>Bacteria</taxon>
        <taxon>Pseudomonadati</taxon>
        <taxon>Bacteroidota</taxon>
        <taxon>Flavobacteriia</taxon>
        <taxon>Flavobacteriales</taxon>
        <taxon>Flavobacteriaceae</taxon>
        <taxon>Sediminicola</taxon>
    </lineage>
</organism>
<dbReference type="Pfam" id="PF24681">
    <property type="entry name" value="Kelch_KLHDC2_KLHL20_DRC7"/>
    <property type="match status" value="1"/>
</dbReference>
<evidence type="ECO:0000313" key="4">
    <source>
        <dbReference type="Proteomes" id="UP000219559"/>
    </source>
</evidence>
<comment type="caution">
    <text evidence="3">The sequence shown here is derived from an EMBL/GenBank/DDBJ whole genome shotgun (WGS) entry which is preliminary data.</text>
</comment>
<keyword evidence="4" id="KW-1185">Reference proteome</keyword>
<accession>A0A2A4GEJ4</accession>
<sequence>MTLGLAIWTISCEKSEVQAVTPPDALLTDGKIIVKNPQPTTLIPKEMSKSVPFNARHGHEVLVFHKKLWVIAGDGMGDFYNDVWASEDGLHWETMVETAPFLGRRHFGASVMQDQIWLVGGELGQPNNLTQTNEVWTSKNGSEWFQVEPKSPNAIFSPRRRHTLTTFNDKLFLVAGGTHGTYGQSRNDVWSTKDGAEWKIAIFNAPFAPREDHAALVFEDRLWIVGGFSKTTGNPVFLNDVWFTKNGVDWHQATENAAFTARRGHSLTTDGDYMYLIGGDSEDYVYHNDIWRSANGIDWEMVTTEDSSFGPRSDHASVYFNQLHWIINGYPIYSAFENGSVDQWGFYDDIWAFETN</sequence>
<evidence type="ECO:0000256" key="2">
    <source>
        <dbReference type="ARBA" id="ARBA00022737"/>
    </source>
</evidence>
<dbReference type="InterPro" id="IPR015915">
    <property type="entry name" value="Kelch-typ_b-propeller"/>
</dbReference>
<dbReference type="EMBL" id="NBWU01000001">
    <property type="protein sequence ID" value="PCE66428.1"/>
    <property type="molecule type" value="Genomic_DNA"/>
</dbReference>
<gene>
    <name evidence="3" type="ORF">B7P33_03795</name>
</gene>